<name>A0AAE0WDA8_9BIVA</name>
<comment type="caution">
    <text evidence="2">The sequence shown here is derived from an EMBL/GenBank/DDBJ whole genome shotgun (WGS) entry which is preliminary data.</text>
</comment>
<feature type="transmembrane region" description="Helical" evidence="1">
    <location>
        <begin position="12"/>
        <end position="32"/>
    </location>
</feature>
<gene>
    <name evidence="2" type="ORF">CHS0354_024874</name>
</gene>
<reference evidence="2" key="3">
    <citation type="submission" date="2023-05" db="EMBL/GenBank/DDBJ databases">
        <authorList>
            <person name="Smith C.H."/>
        </authorList>
    </citation>
    <scope>NUCLEOTIDE SEQUENCE</scope>
    <source>
        <strain evidence="2">CHS0354</strain>
        <tissue evidence="2">Mantle</tissue>
    </source>
</reference>
<keyword evidence="1" id="KW-0812">Transmembrane</keyword>
<dbReference type="Proteomes" id="UP001195483">
    <property type="component" value="Unassembled WGS sequence"/>
</dbReference>
<keyword evidence="1" id="KW-0472">Membrane</keyword>
<evidence type="ECO:0000256" key="1">
    <source>
        <dbReference type="SAM" id="Phobius"/>
    </source>
</evidence>
<accession>A0AAE0WDA8</accession>
<reference evidence="2" key="2">
    <citation type="journal article" date="2021" name="Genome Biol. Evol.">
        <title>Developing a high-quality reference genome for a parasitic bivalve with doubly uniparental inheritance (Bivalvia: Unionida).</title>
        <authorList>
            <person name="Smith C.H."/>
        </authorList>
    </citation>
    <scope>NUCLEOTIDE SEQUENCE</scope>
    <source>
        <strain evidence="2">CHS0354</strain>
        <tissue evidence="2">Mantle</tissue>
    </source>
</reference>
<keyword evidence="3" id="KW-1185">Reference proteome</keyword>
<reference evidence="2" key="1">
    <citation type="journal article" date="2021" name="Genome Biol. Evol.">
        <title>A High-Quality Reference Genome for a Parasitic Bivalve with Doubly Uniparental Inheritance (Bivalvia: Unionida).</title>
        <authorList>
            <person name="Smith C.H."/>
        </authorList>
    </citation>
    <scope>NUCLEOTIDE SEQUENCE</scope>
    <source>
        <strain evidence="2">CHS0354</strain>
    </source>
</reference>
<proteinExistence type="predicted"/>
<evidence type="ECO:0000313" key="3">
    <source>
        <dbReference type="Proteomes" id="UP001195483"/>
    </source>
</evidence>
<sequence length="418" mass="49884">MNFCRNISLKCFITYFIAVWICISFLATCYVYELQLYNYIWKQPQDDCVDCEHHEKENQIAFEDLELYLRMTSRFTKQYYDFLLPSLRYFWPGNVSVVVVLDEENSQDKELGLKLPGTYPYPRVEYQSPIDPGIYHHKGHERMQRDFFYPDDKIKKKYVGFLDTDTVFITRVIPDLLFEEGKPVIIGIYGKSDEPYFRKESLTTASVFKSKEVFRGMSFFPVIMDVSHIVELRIYLEKLHNKSFDEIYKQYSGEPISQFSIMTQYMWSFHRDKYKFHFHLKSYNNGKWHGEGNSPNRQSYEFYQTNVTDDQKCPKPRSSIHYRYHPNWRKPPTLRNILKTGICFSGGFDVCPDQCKHLNRGALQPELYFFESVDWSWDKRSLDEQKKHYAKVLEQRNADTDSAIKLGCVEANKLWFKP</sequence>
<evidence type="ECO:0000313" key="2">
    <source>
        <dbReference type="EMBL" id="KAK3609332.1"/>
    </source>
</evidence>
<dbReference type="AlphaFoldDB" id="A0AAE0WDA8"/>
<dbReference type="EMBL" id="JAEAOA010001473">
    <property type="protein sequence ID" value="KAK3609332.1"/>
    <property type="molecule type" value="Genomic_DNA"/>
</dbReference>
<keyword evidence="1" id="KW-1133">Transmembrane helix</keyword>
<protein>
    <submittedName>
        <fullName evidence="2">Uncharacterized protein</fullName>
    </submittedName>
</protein>
<organism evidence="2 3">
    <name type="scientific">Potamilus streckersoni</name>
    <dbReference type="NCBI Taxonomy" id="2493646"/>
    <lineage>
        <taxon>Eukaryota</taxon>
        <taxon>Metazoa</taxon>
        <taxon>Spiralia</taxon>
        <taxon>Lophotrochozoa</taxon>
        <taxon>Mollusca</taxon>
        <taxon>Bivalvia</taxon>
        <taxon>Autobranchia</taxon>
        <taxon>Heteroconchia</taxon>
        <taxon>Palaeoheterodonta</taxon>
        <taxon>Unionida</taxon>
        <taxon>Unionoidea</taxon>
        <taxon>Unionidae</taxon>
        <taxon>Ambleminae</taxon>
        <taxon>Lampsilini</taxon>
        <taxon>Potamilus</taxon>
    </lineage>
</organism>